<evidence type="ECO:0000313" key="2">
    <source>
        <dbReference type="Proteomes" id="UP000198982"/>
    </source>
</evidence>
<keyword evidence="2" id="KW-1185">Reference proteome</keyword>
<proteinExistence type="predicted"/>
<organism evidence="1 2">
    <name type="scientific">Pseudomonas saponiphila</name>
    <dbReference type="NCBI Taxonomy" id="556534"/>
    <lineage>
        <taxon>Bacteria</taxon>
        <taxon>Pseudomonadati</taxon>
        <taxon>Pseudomonadota</taxon>
        <taxon>Gammaproteobacteria</taxon>
        <taxon>Pseudomonadales</taxon>
        <taxon>Pseudomonadaceae</taxon>
        <taxon>Pseudomonas</taxon>
    </lineage>
</organism>
<dbReference type="RefSeq" id="WP_092320863.1">
    <property type="nucleotide sequence ID" value="NZ_FNTJ01000003.1"/>
</dbReference>
<dbReference type="Proteomes" id="UP000198982">
    <property type="component" value="Unassembled WGS sequence"/>
</dbReference>
<accession>A0A1H4ZY75</accession>
<dbReference type="EMBL" id="FNTJ01000003">
    <property type="protein sequence ID" value="SED35166.1"/>
    <property type="molecule type" value="Genomic_DNA"/>
</dbReference>
<reference evidence="2" key="1">
    <citation type="submission" date="2016-10" db="EMBL/GenBank/DDBJ databases">
        <authorList>
            <person name="Varghese N."/>
            <person name="Submissions S."/>
        </authorList>
    </citation>
    <scope>NUCLEOTIDE SEQUENCE [LARGE SCALE GENOMIC DNA]</scope>
    <source>
        <strain evidence="2">DSM 9751</strain>
    </source>
</reference>
<sequence>MKIINLDCITLANESALAACSSRDLPEWVNSRSVKVGAMLVSPVNGDTYVVDFNKQVAAVFIAEKGSGTDKRRQFIKATIYFESLPEQADLLRAAA</sequence>
<gene>
    <name evidence="1" type="ORF">SAMN05216178_6899</name>
</gene>
<name>A0A1H4ZY75_9PSED</name>
<protein>
    <submittedName>
        <fullName evidence="1">Uncharacterized protein</fullName>
    </submittedName>
</protein>
<dbReference type="AlphaFoldDB" id="A0A1H4ZY75"/>
<evidence type="ECO:0000313" key="1">
    <source>
        <dbReference type="EMBL" id="SED35166.1"/>
    </source>
</evidence>